<comment type="caution">
    <text evidence="7">The sequence shown here is derived from an EMBL/GenBank/DDBJ whole genome shotgun (WGS) entry which is preliminary data.</text>
</comment>
<dbReference type="InterPro" id="IPR006480">
    <property type="entry name" value="Phage_holin_4_1"/>
</dbReference>
<organism evidence="7 8">
    <name type="scientific">Ruoffia tabacinasalis</name>
    <dbReference type="NCBI Taxonomy" id="87458"/>
    <lineage>
        <taxon>Bacteria</taxon>
        <taxon>Bacillati</taxon>
        <taxon>Bacillota</taxon>
        <taxon>Bacilli</taxon>
        <taxon>Lactobacillales</taxon>
        <taxon>Aerococcaceae</taxon>
        <taxon>Ruoffia</taxon>
    </lineage>
</organism>
<evidence type="ECO:0000313" key="8">
    <source>
        <dbReference type="Proteomes" id="UP000306420"/>
    </source>
</evidence>
<reference evidence="7 8" key="1">
    <citation type="submission" date="2019-05" db="EMBL/GenBank/DDBJ databases">
        <title>The metagenome of a microbial culture collection derived from dairy environment covers the genomic content of the human microbiome.</title>
        <authorList>
            <person name="Roder T."/>
            <person name="Wuthrich D."/>
            <person name="Sattari Z."/>
            <person name="Von Ah U."/>
            <person name="Bar C."/>
            <person name="Ronchi F."/>
            <person name="Macpherson A.J."/>
            <person name="Ganal-Vonarburg S.C."/>
            <person name="Bruggmann R."/>
            <person name="Vergeres G."/>
        </authorList>
    </citation>
    <scope>NUCLEOTIDE SEQUENCE [LARGE SCALE GENOMIC DNA]</scope>
    <source>
        <strain evidence="7 8">FAM 24227</strain>
    </source>
</reference>
<dbReference type="Proteomes" id="UP000306420">
    <property type="component" value="Unassembled WGS sequence"/>
</dbReference>
<dbReference type="OrthoDB" id="88184at2"/>
<comment type="similarity">
    <text evidence="5">Belongs to the bacteriophage holin family. Cp-1 holin subfamily.</text>
</comment>
<dbReference type="EMBL" id="VBSP01000001">
    <property type="protein sequence ID" value="TLQ49512.1"/>
    <property type="molecule type" value="Genomic_DNA"/>
</dbReference>
<keyword evidence="3 6" id="KW-1133">Transmembrane helix</keyword>
<sequence>MVDLSWLTNNVIDMVSSPLIHLFVIVSLLDILTELKANSWHSSVKSNNNSSKLSFLLSHVLVISTVMFLYPYLVYFDFKVYGDTTLLFYIARHGVSVIDNFTKMGVNIPPFVKSLISKIMSNKQN</sequence>
<evidence type="ECO:0000256" key="4">
    <source>
        <dbReference type="ARBA" id="ARBA00023136"/>
    </source>
</evidence>
<dbReference type="GO" id="GO:0016020">
    <property type="term" value="C:membrane"/>
    <property type="evidence" value="ECO:0007669"/>
    <property type="project" value="UniProtKB-SubCell"/>
</dbReference>
<comment type="subcellular location">
    <subcellularLocation>
        <location evidence="1">Membrane</location>
        <topology evidence="1">Multi-pass membrane protein</topology>
    </subcellularLocation>
</comment>
<gene>
    <name evidence="7" type="ORF">FEZ33_00560</name>
</gene>
<keyword evidence="4 6" id="KW-0472">Membrane</keyword>
<name>A0A5R9EH04_9LACT</name>
<accession>A0A5R9EH04</accession>
<protein>
    <submittedName>
        <fullName evidence="7">Phage holin family protein</fullName>
    </submittedName>
</protein>
<evidence type="ECO:0000256" key="5">
    <source>
        <dbReference type="ARBA" id="ARBA00023600"/>
    </source>
</evidence>
<evidence type="ECO:0000313" key="7">
    <source>
        <dbReference type="EMBL" id="TLQ49512.1"/>
    </source>
</evidence>
<feature type="transmembrane region" description="Helical" evidence="6">
    <location>
        <begin position="53"/>
        <end position="73"/>
    </location>
</feature>
<evidence type="ECO:0000256" key="6">
    <source>
        <dbReference type="SAM" id="Phobius"/>
    </source>
</evidence>
<evidence type="ECO:0000256" key="2">
    <source>
        <dbReference type="ARBA" id="ARBA00022692"/>
    </source>
</evidence>
<keyword evidence="2 6" id="KW-0812">Transmembrane</keyword>
<dbReference type="AlphaFoldDB" id="A0A5R9EH04"/>
<evidence type="ECO:0000256" key="3">
    <source>
        <dbReference type="ARBA" id="ARBA00022989"/>
    </source>
</evidence>
<dbReference type="Pfam" id="PF05105">
    <property type="entry name" value="Phage_holin_4_1"/>
    <property type="match status" value="1"/>
</dbReference>
<evidence type="ECO:0000256" key="1">
    <source>
        <dbReference type="ARBA" id="ARBA00004141"/>
    </source>
</evidence>
<proteinExistence type="inferred from homology"/>
<feature type="transmembrane region" description="Helical" evidence="6">
    <location>
        <begin position="12"/>
        <end position="32"/>
    </location>
</feature>